<reference evidence="2 3" key="1">
    <citation type="submission" date="2024-09" db="EMBL/GenBank/DDBJ databases">
        <authorList>
            <person name="Sun Q."/>
            <person name="Mori K."/>
        </authorList>
    </citation>
    <scope>NUCLEOTIDE SEQUENCE [LARGE SCALE GENOMIC DNA]</scope>
    <source>
        <strain evidence="2 3">JCM 14321</strain>
    </source>
</reference>
<dbReference type="EMBL" id="JBHMBL010000001">
    <property type="protein sequence ID" value="MFB9642162.1"/>
    <property type="molecule type" value="Genomic_DNA"/>
</dbReference>
<dbReference type="SUPFAM" id="SSF46458">
    <property type="entry name" value="Globin-like"/>
    <property type="match status" value="1"/>
</dbReference>
<dbReference type="RefSeq" id="WP_212277347.1">
    <property type="nucleotide sequence ID" value="NZ_BAAANI010000007.1"/>
</dbReference>
<dbReference type="InterPro" id="IPR012292">
    <property type="entry name" value="Globin/Proto"/>
</dbReference>
<keyword evidence="3" id="KW-1185">Reference proteome</keyword>
<dbReference type="CDD" id="cd08916">
    <property type="entry name" value="TrHb3_P"/>
    <property type="match status" value="1"/>
</dbReference>
<protein>
    <submittedName>
        <fullName evidence="2">Group III truncated hemoglobin</fullName>
    </submittedName>
</protein>
<dbReference type="Gene3D" id="1.10.490.10">
    <property type="entry name" value="Globins"/>
    <property type="match status" value="1"/>
</dbReference>
<evidence type="ECO:0000256" key="1">
    <source>
        <dbReference type="SAM" id="MobiDB-lite"/>
    </source>
</evidence>
<organism evidence="2 3">
    <name type="scientific">Agromyces lapidis</name>
    <dbReference type="NCBI Taxonomy" id="279574"/>
    <lineage>
        <taxon>Bacteria</taxon>
        <taxon>Bacillati</taxon>
        <taxon>Actinomycetota</taxon>
        <taxon>Actinomycetes</taxon>
        <taxon>Micrococcales</taxon>
        <taxon>Microbacteriaceae</taxon>
        <taxon>Agromyces</taxon>
    </lineage>
</organism>
<proteinExistence type="predicted"/>
<dbReference type="InterPro" id="IPR009050">
    <property type="entry name" value="Globin-like_sf"/>
</dbReference>
<feature type="compositionally biased region" description="Low complexity" evidence="1">
    <location>
        <begin position="1"/>
        <end position="20"/>
    </location>
</feature>
<name>A0ABV5SPD0_9MICO</name>
<gene>
    <name evidence="2" type="ORF">ACFFQV_07655</name>
</gene>
<sequence length="179" mass="19536">MGEQLAGQGPDAAGGAADPLTIEPAPGDGHHDLRDRDDLTALIEAFYLRAFADPFIGPIFTDVAKMDLAHHLPIMCDFWESVLFDAGTYRRDALALHVALDAKHPLTETHFDRWLVLWRQTVDDGFTGEVADRAKVQAERIAASIRRRLAGGTGSAFETITTRERLEADGTIDGPRADG</sequence>
<evidence type="ECO:0000313" key="2">
    <source>
        <dbReference type="EMBL" id="MFB9642162.1"/>
    </source>
</evidence>
<feature type="region of interest" description="Disordered" evidence="1">
    <location>
        <begin position="1"/>
        <end position="33"/>
    </location>
</feature>
<comment type="caution">
    <text evidence="2">The sequence shown here is derived from an EMBL/GenBank/DDBJ whole genome shotgun (WGS) entry which is preliminary data.</text>
</comment>
<evidence type="ECO:0000313" key="3">
    <source>
        <dbReference type="Proteomes" id="UP001589667"/>
    </source>
</evidence>
<dbReference type="Proteomes" id="UP001589667">
    <property type="component" value="Unassembled WGS sequence"/>
</dbReference>
<accession>A0ABV5SPD0</accession>